<evidence type="ECO:0000256" key="12">
    <source>
        <dbReference type="ARBA" id="ARBA00042372"/>
    </source>
</evidence>
<comment type="similarity">
    <text evidence="1">Belongs to the pseudouridine synthase RluA family.</text>
</comment>
<dbReference type="Pfam" id="PF00849">
    <property type="entry name" value="PseudoU_synth_2"/>
    <property type="match status" value="1"/>
</dbReference>
<evidence type="ECO:0000256" key="9">
    <source>
        <dbReference type="ARBA" id="ARBA00038945"/>
    </source>
</evidence>
<dbReference type="EMBL" id="BMYO01000001">
    <property type="protein sequence ID" value="GHD55453.1"/>
    <property type="molecule type" value="Genomic_DNA"/>
</dbReference>
<accession>A0ABQ3GWA8</accession>
<dbReference type="EC" id="5.4.99.29" evidence="9"/>
<proteinExistence type="inferred from homology"/>
<dbReference type="Proteomes" id="UP000604737">
    <property type="component" value="Unassembled WGS sequence"/>
</dbReference>
<dbReference type="SUPFAM" id="SSF55120">
    <property type="entry name" value="Pseudouridine synthase"/>
    <property type="match status" value="1"/>
</dbReference>
<evidence type="ECO:0000256" key="14">
    <source>
        <dbReference type="ARBA" id="ARBA00042883"/>
    </source>
</evidence>
<dbReference type="CDD" id="cd02869">
    <property type="entry name" value="PseudoU_synth_RluA_like"/>
    <property type="match status" value="1"/>
</dbReference>
<protein>
    <recommendedName>
        <fullName evidence="10">Dual-specificity RNA pseudouridine synthase RluA</fullName>
        <ecNumber evidence="8">5.4.99.28</ecNumber>
        <ecNumber evidence="9">5.4.99.29</ecNumber>
    </recommendedName>
    <alternativeName>
        <fullName evidence="11">23S rRNA pseudouridine(746) synthase</fullName>
    </alternativeName>
    <alternativeName>
        <fullName evidence="14">Ribosomal large subunit pseudouridine synthase A</fullName>
    </alternativeName>
    <alternativeName>
        <fullName evidence="13">rRNA pseudouridylate synthase A</fullName>
    </alternativeName>
    <alternativeName>
        <fullName evidence="15">rRNA-uridine isomerase A</fullName>
    </alternativeName>
    <alternativeName>
        <fullName evidence="12">tRNA pseudouridine(32) synthase</fullName>
    </alternativeName>
</protein>
<keyword evidence="2" id="KW-0698">rRNA processing</keyword>
<reference evidence="18" key="1">
    <citation type="journal article" date="2019" name="Int. J. Syst. Evol. Microbiol.">
        <title>The Global Catalogue of Microorganisms (GCM) 10K type strain sequencing project: providing services to taxonomists for standard genome sequencing and annotation.</title>
        <authorList>
            <consortium name="The Broad Institute Genomics Platform"/>
            <consortium name="The Broad Institute Genome Sequencing Center for Infectious Disease"/>
            <person name="Wu L."/>
            <person name="Ma J."/>
        </authorList>
    </citation>
    <scope>NUCLEOTIDE SEQUENCE [LARGE SCALE GENOMIC DNA]</scope>
    <source>
        <strain evidence="18">KCTC 23701</strain>
    </source>
</reference>
<evidence type="ECO:0000256" key="1">
    <source>
        <dbReference type="ARBA" id="ARBA00010876"/>
    </source>
</evidence>
<dbReference type="InterPro" id="IPR050188">
    <property type="entry name" value="RluA_PseudoU_synthase"/>
</dbReference>
<dbReference type="PROSITE" id="PS01129">
    <property type="entry name" value="PSI_RLU"/>
    <property type="match status" value="1"/>
</dbReference>
<evidence type="ECO:0000256" key="2">
    <source>
        <dbReference type="ARBA" id="ARBA00022552"/>
    </source>
</evidence>
<evidence type="ECO:0000313" key="18">
    <source>
        <dbReference type="Proteomes" id="UP000604737"/>
    </source>
</evidence>
<evidence type="ECO:0000256" key="10">
    <source>
        <dbReference type="ARBA" id="ARBA00039988"/>
    </source>
</evidence>
<feature type="domain" description="Pseudouridine synthase RsuA/RluA-like" evidence="16">
    <location>
        <begin position="27"/>
        <end position="173"/>
    </location>
</feature>
<comment type="catalytic activity">
    <reaction evidence="6">
        <text>uridine(746) in 23S rRNA = pseudouridine(746) in 23S rRNA</text>
        <dbReference type="Rhea" id="RHEA:42548"/>
        <dbReference type="Rhea" id="RHEA-COMP:10109"/>
        <dbReference type="Rhea" id="RHEA-COMP:10110"/>
        <dbReference type="ChEBI" id="CHEBI:65314"/>
        <dbReference type="ChEBI" id="CHEBI:65315"/>
        <dbReference type="EC" id="5.4.99.29"/>
    </reaction>
</comment>
<dbReference type="Gene3D" id="3.30.2350.10">
    <property type="entry name" value="Pseudouridine synthase"/>
    <property type="match status" value="1"/>
</dbReference>
<gene>
    <name evidence="17" type="ORF">GCM10007350_01140</name>
</gene>
<dbReference type="InterPro" id="IPR006224">
    <property type="entry name" value="PsdUridine_synth_RluA-like_CS"/>
</dbReference>
<sequence length="221" mass="23892">MHPTPRSTPYFPPADAGLTVVHCDALLLVVDKPAGLLTVPGRGDDKADCLSARVQAVYPDALIVHRLDMATSGLVVFGRGIDAQRRLSRVFEHRHVSKRYVAVVAGAVLDDAGEIDLPLMADWPNRPRQKVDAIQGKPALTRFTVLARGPDFTRVALEPVTGRTHQLRAHLQAIGHPILGDALYAGEAAARAPRLLLHAEALTLPHPDDGRPMVFDSPAPF</sequence>
<comment type="caution">
    <text evidence="17">The sequence shown here is derived from an EMBL/GenBank/DDBJ whole genome shotgun (WGS) entry which is preliminary data.</text>
</comment>
<name>A0ABQ3GWA8_9NEIS</name>
<evidence type="ECO:0000256" key="8">
    <source>
        <dbReference type="ARBA" id="ARBA00038944"/>
    </source>
</evidence>
<dbReference type="InterPro" id="IPR006145">
    <property type="entry name" value="PsdUridine_synth_RsuA/RluA"/>
</dbReference>
<evidence type="ECO:0000256" key="7">
    <source>
        <dbReference type="ARBA" id="ARBA00037305"/>
    </source>
</evidence>
<evidence type="ECO:0000256" key="5">
    <source>
        <dbReference type="ARBA" id="ARBA00036184"/>
    </source>
</evidence>
<evidence type="ECO:0000313" key="17">
    <source>
        <dbReference type="EMBL" id="GHD55453.1"/>
    </source>
</evidence>
<dbReference type="PANTHER" id="PTHR21600:SF91">
    <property type="entry name" value="DUAL-SPECIFICITY RNA PSEUDOURIDINE SYNTHASE RLUA"/>
    <property type="match status" value="1"/>
</dbReference>
<comment type="function">
    <text evidence="7">Dual specificity enzyme that catalyzes the synthesis of pseudouridine from uracil-746 in 23S ribosomal RNA and from uracil-32 in the anticodon stem and loop of transfer RNAs.</text>
</comment>
<evidence type="ECO:0000256" key="11">
    <source>
        <dbReference type="ARBA" id="ARBA00041266"/>
    </source>
</evidence>
<dbReference type="RefSeq" id="WP_189458207.1">
    <property type="nucleotide sequence ID" value="NZ_BMYO01000001.1"/>
</dbReference>
<evidence type="ECO:0000256" key="6">
    <source>
        <dbReference type="ARBA" id="ARBA00036916"/>
    </source>
</evidence>
<organism evidence="17 18">
    <name type="scientific">Jeongeupia chitinilytica</name>
    <dbReference type="NCBI Taxonomy" id="1041641"/>
    <lineage>
        <taxon>Bacteria</taxon>
        <taxon>Pseudomonadati</taxon>
        <taxon>Pseudomonadota</taxon>
        <taxon>Betaproteobacteria</taxon>
        <taxon>Neisseriales</taxon>
        <taxon>Chitinibacteraceae</taxon>
        <taxon>Jeongeupia</taxon>
    </lineage>
</organism>
<keyword evidence="3" id="KW-0819">tRNA processing</keyword>
<evidence type="ECO:0000256" key="15">
    <source>
        <dbReference type="ARBA" id="ARBA00043143"/>
    </source>
</evidence>
<evidence type="ECO:0000259" key="16">
    <source>
        <dbReference type="Pfam" id="PF00849"/>
    </source>
</evidence>
<comment type="catalytic activity">
    <reaction evidence="5">
        <text>uridine(32) in tRNA = pseudouridine(32) in tRNA</text>
        <dbReference type="Rhea" id="RHEA:42544"/>
        <dbReference type="Rhea" id="RHEA-COMP:10107"/>
        <dbReference type="Rhea" id="RHEA-COMP:10108"/>
        <dbReference type="ChEBI" id="CHEBI:65314"/>
        <dbReference type="ChEBI" id="CHEBI:65315"/>
        <dbReference type="EC" id="5.4.99.28"/>
    </reaction>
</comment>
<dbReference type="InterPro" id="IPR020103">
    <property type="entry name" value="PsdUridine_synth_cat_dom_sf"/>
</dbReference>
<keyword evidence="18" id="KW-1185">Reference proteome</keyword>
<dbReference type="PANTHER" id="PTHR21600">
    <property type="entry name" value="MITOCHONDRIAL RNA PSEUDOURIDINE SYNTHASE"/>
    <property type="match status" value="1"/>
</dbReference>
<keyword evidence="4" id="KW-0413">Isomerase</keyword>
<evidence type="ECO:0000256" key="4">
    <source>
        <dbReference type="ARBA" id="ARBA00023235"/>
    </source>
</evidence>
<evidence type="ECO:0000256" key="3">
    <source>
        <dbReference type="ARBA" id="ARBA00022694"/>
    </source>
</evidence>
<evidence type="ECO:0000256" key="13">
    <source>
        <dbReference type="ARBA" id="ARBA00042844"/>
    </source>
</evidence>
<dbReference type="EC" id="5.4.99.28" evidence="8"/>